<dbReference type="SUPFAM" id="SSF52540">
    <property type="entry name" value="P-loop containing nucleoside triphosphate hydrolases"/>
    <property type="match status" value="1"/>
</dbReference>
<feature type="region of interest" description="Disordered" evidence="10">
    <location>
        <begin position="2214"/>
        <end position="2251"/>
    </location>
</feature>
<feature type="domain" description="Response regulatory" evidence="13">
    <location>
        <begin position="2332"/>
        <end position="2449"/>
    </location>
</feature>
<protein>
    <recommendedName>
        <fullName evidence="2">histidine kinase</fullName>
        <ecNumber evidence="2">2.7.13.3</ecNumber>
    </recommendedName>
</protein>
<evidence type="ECO:0000259" key="12">
    <source>
        <dbReference type="PROSITE" id="PS50109"/>
    </source>
</evidence>
<dbReference type="Pfam" id="PF13191">
    <property type="entry name" value="AAA_16"/>
    <property type="match status" value="1"/>
</dbReference>
<dbReference type="PRINTS" id="PR00344">
    <property type="entry name" value="BCTRLSENSOR"/>
</dbReference>
<feature type="modified residue" description="4-aspartylphosphate" evidence="9">
    <location>
        <position position="2381"/>
    </location>
</feature>
<dbReference type="EC" id="2.7.13.3" evidence="2"/>
<dbReference type="Gene3D" id="3.30.565.10">
    <property type="entry name" value="Histidine kinase-like ATPase, C-terminal domain"/>
    <property type="match status" value="1"/>
</dbReference>
<evidence type="ECO:0000256" key="5">
    <source>
        <dbReference type="ARBA" id="ARBA00022741"/>
    </source>
</evidence>
<dbReference type="InterPro" id="IPR005467">
    <property type="entry name" value="His_kinase_dom"/>
</dbReference>
<dbReference type="PANTHER" id="PTHR45339:SF1">
    <property type="entry name" value="HYBRID SIGNAL TRANSDUCTION HISTIDINE KINASE J"/>
    <property type="match status" value="1"/>
</dbReference>
<keyword evidence="8" id="KW-0902">Two-component regulatory system</keyword>
<feature type="region of interest" description="Disordered" evidence="10">
    <location>
        <begin position="703"/>
        <end position="756"/>
    </location>
</feature>
<feature type="compositionally biased region" description="Low complexity" evidence="10">
    <location>
        <begin position="723"/>
        <end position="742"/>
    </location>
</feature>
<dbReference type="InterPro" id="IPR001789">
    <property type="entry name" value="Sig_transdc_resp-reg_receiver"/>
</dbReference>
<dbReference type="SUPFAM" id="SSF52172">
    <property type="entry name" value="CheY-like"/>
    <property type="match status" value="2"/>
</dbReference>
<dbReference type="PROSITE" id="PS50109">
    <property type="entry name" value="HIS_KIN"/>
    <property type="match status" value="1"/>
</dbReference>
<dbReference type="InterPro" id="IPR011006">
    <property type="entry name" value="CheY-like_superfamily"/>
</dbReference>
<proteinExistence type="predicted"/>
<dbReference type="PANTHER" id="PTHR45339">
    <property type="entry name" value="HYBRID SIGNAL TRANSDUCTION HISTIDINE KINASE J"/>
    <property type="match status" value="1"/>
</dbReference>
<dbReference type="Pfam" id="PF00069">
    <property type="entry name" value="Pkinase"/>
    <property type="match status" value="1"/>
</dbReference>
<feature type="domain" description="Histidine kinase" evidence="12">
    <location>
        <begin position="1827"/>
        <end position="2061"/>
    </location>
</feature>
<comment type="caution">
    <text evidence="14">The sequence shown here is derived from an EMBL/GenBank/DDBJ whole genome shotgun (WGS) entry which is preliminary data.</text>
</comment>
<dbReference type="InterPro" id="IPR036890">
    <property type="entry name" value="HATPase_C_sf"/>
</dbReference>
<dbReference type="FunFam" id="3.30.565.10:FF:000010">
    <property type="entry name" value="Sensor histidine kinase RcsC"/>
    <property type="match status" value="1"/>
</dbReference>
<dbReference type="SUPFAM" id="SSF55874">
    <property type="entry name" value="ATPase domain of HSP90 chaperone/DNA topoisomerase II/histidine kinase"/>
    <property type="match status" value="1"/>
</dbReference>
<evidence type="ECO:0000256" key="1">
    <source>
        <dbReference type="ARBA" id="ARBA00000085"/>
    </source>
</evidence>
<keyword evidence="7" id="KW-0067">ATP-binding</keyword>
<dbReference type="CDD" id="cd00082">
    <property type="entry name" value="HisKA"/>
    <property type="match status" value="1"/>
</dbReference>
<dbReference type="PROSITE" id="PS50011">
    <property type="entry name" value="PROTEIN_KINASE_DOM"/>
    <property type="match status" value="1"/>
</dbReference>
<evidence type="ECO:0000256" key="9">
    <source>
        <dbReference type="PROSITE-ProRule" id="PRU00169"/>
    </source>
</evidence>
<feature type="compositionally biased region" description="Low complexity" evidence="10">
    <location>
        <begin position="1620"/>
        <end position="1635"/>
    </location>
</feature>
<feature type="modified residue" description="4-aspartylphosphate" evidence="9">
    <location>
        <position position="2132"/>
    </location>
</feature>
<dbReference type="SUPFAM" id="SSF56112">
    <property type="entry name" value="Protein kinase-like (PK-like)"/>
    <property type="match status" value="1"/>
</dbReference>
<feature type="compositionally biased region" description="Low complexity" evidence="10">
    <location>
        <begin position="2214"/>
        <end position="2226"/>
    </location>
</feature>
<evidence type="ECO:0000256" key="3">
    <source>
        <dbReference type="ARBA" id="ARBA00022553"/>
    </source>
</evidence>
<feature type="region of interest" description="Disordered" evidence="10">
    <location>
        <begin position="1"/>
        <end position="36"/>
    </location>
</feature>
<evidence type="ECO:0000259" key="11">
    <source>
        <dbReference type="PROSITE" id="PS50011"/>
    </source>
</evidence>
<dbReference type="Pfam" id="PF00072">
    <property type="entry name" value="Response_reg"/>
    <property type="match status" value="2"/>
</dbReference>
<evidence type="ECO:0000256" key="2">
    <source>
        <dbReference type="ARBA" id="ARBA00012438"/>
    </source>
</evidence>
<evidence type="ECO:0000256" key="4">
    <source>
        <dbReference type="ARBA" id="ARBA00022679"/>
    </source>
</evidence>
<dbReference type="Gene3D" id="1.10.287.130">
    <property type="match status" value="1"/>
</dbReference>
<keyword evidence="5" id="KW-0547">Nucleotide-binding</keyword>
<feature type="domain" description="Protein kinase" evidence="11">
    <location>
        <begin position="128"/>
        <end position="425"/>
    </location>
</feature>
<name>A0A507DYC9_9FUNG</name>
<dbReference type="InterPro" id="IPR029016">
    <property type="entry name" value="GAF-like_dom_sf"/>
</dbReference>
<comment type="catalytic activity">
    <reaction evidence="1">
        <text>ATP + protein L-histidine = ADP + protein N-phospho-L-histidine.</text>
        <dbReference type="EC" id="2.7.13.3"/>
    </reaction>
</comment>
<feature type="region of interest" description="Disordered" evidence="10">
    <location>
        <begin position="1620"/>
        <end position="1646"/>
    </location>
</feature>
<dbReference type="SUPFAM" id="SSF55781">
    <property type="entry name" value="GAF domain-like"/>
    <property type="match status" value="1"/>
</dbReference>
<dbReference type="InterPro" id="IPR003018">
    <property type="entry name" value="GAF"/>
</dbReference>
<dbReference type="SUPFAM" id="SSF47384">
    <property type="entry name" value="Homodimeric domain of signal transducing histidine kinase"/>
    <property type="match status" value="1"/>
</dbReference>
<keyword evidence="6" id="KW-0418">Kinase</keyword>
<dbReference type="SMART" id="SM00065">
    <property type="entry name" value="GAF"/>
    <property type="match status" value="1"/>
</dbReference>
<dbReference type="SMART" id="SM00388">
    <property type="entry name" value="HisKA"/>
    <property type="match status" value="1"/>
</dbReference>
<evidence type="ECO:0000259" key="13">
    <source>
        <dbReference type="PROSITE" id="PS50110"/>
    </source>
</evidence>
<dbReference type="Pfam" id="PF02518">
    <property type="entry name" value="HATPase_c"/>
    <property type="match status" value="1"/>
</dbReference>
<dbReference type="CDD" id="cd17546">
    <property type="entry name" value="REC_hyHK_CKI1_RcsC-like"/>
    <property type="match status" value="2"/>
</dbReference>
<dbReference type="InterPro" id="IPR004358">
    <property type="entry name" value="Sig_transdc_His_kin-like_C"/>
</dbReference>
<dbReference type="PROSITE" id="PS50110">
    <property type="entry name" value="RESPONSE_REGULATORY"/>
    <property type="match status" value="2"/>
</dbReference>
<dbReference type="Pfam" id="PF00512">
    <property type="entry name" value="HisKA"/>
    <property type="match status" value="1"/>
</dbReference>
<feature type="domain" description="Response regulatory" evidence="13">
    <location>
        <begin position="2082"/>
        <end position="2203"/>
    </location>
</feature>
<evidence type="ECO:0000313" key="15">
    <source>
        <dbReference type="Proteomes" id="UP000318582"/>
    </source>
</evidence>
<dbReference type="InterPro" id="IPR027417">
    <property type="entry name" value="P-loop_NTPase"/>
</dbReference>
<dbReference type="InterPro" id="IPR036097">
    <property type="entry name" value="HisK_dim/P_sf"/>
</dbReference>
<feature type="compositionally biased region" description="Low complexity" evidence="10">
    <location>
        <begin position="2487"/>
        <end position="2501"/>
    </location>
</feature>
<dbReference type="SMART" id="SM00220">
    <property type="entry name" value="S_TKc"/>
    <property type="match status" value="1"/>
</dbReference>
<dbReference type="FunFam" id="1.10.287.130:FF:000002">
    <property type="entry name" value="Two-component osmosensing histidine kinase"/>
    <property type="match status" value="1"/>
</dbReference>
<dbReference type="GO" id="GO:0005524">
    <property type="term" value="F:ATP binding"/>
    <property type="evidence" value="ECO:0007669"/>
    <property type="project" value="UniProtKB-KW"/>
</dbReference>
<dbReference type="InterPro" id="IPR011009">
    <property type="entry name" value="Kinase-like_dom_sf"/>
</dbReference>
<dbReference type="InterPro" id="IPR003661">
    <property type="entry name" value="HisK_dim/P_dom"/>
</dbReference>
<evidence type="ECO:0000256" key="6">
    <source>
        <dbReference type="ARBA" id="ARBA00022777"/>
    </source>
</evidence>
<organism evidence="14 15">
    <name type="scientific">Powellomyces hirtus</name>
    <dbReference type="NCBI Taxonomy" id="109895"/>
    <lineage>
        <taxon>Eukaryota</taxon>
        <taxon>Fungi</taxon>
        <taxon>Fungi incertae sedis</taxon>
        <taxon>Chytridiomycota</taxon>
        <taxon>Chytridiomycota incertae sedis</taxon>
        <taxon>Chytridiomycetes</taxon>
        <taxon>Spizellomycetales</taxon>
        <taxon>Powellomycetaceae</taxon>
        <taxon>Powellomyces</taxon>
    </lineage>
</organism>
<evidence type="ECO:0000256" key="7">
    <source>
        <dbReference type="ARBA" id="ARBA00022840"/>
    </source>
</evidence>
<accession>A0A507DYC9</accession>
<dbReference type="InterPro" id="IPR000719">
    <property type="entry name" value="Prot_kinase_dom"/>
</dbReference>
<dbReference type="EMBL" id="QEAQ01000065">
    <property type="protein sequence ID" value="TPX56793.1"/>
    <property type="molecule type" value="Genomic_DNA"/>
</dbReference>
<reference evidence="14 15" key="1">
    <citation type="journal article" date="2019" name="Sci. Rep.">
        <title>Comparative genomics of chytrid fungi reveal insights into the obligate biotrophic and pathogenic lifestyle of Synchytrium endobioticum.</title>
        <authorList>
            <person name="van de Vossenberg B.T.L.H."/>
            <person name="Warris S."/>
            <person name="Nguyen H.D.T."/>
            <person name="van Gent-Pelzer M.P.E."/>
            <person name="Joly D.L."/>
            <person name="van de Geest H.C."/>
            <person name="Bonants P.J.M."/>
            <person name="Smith D.S."/>
            <person name="Levesque C.A."/>
            <person name="van der Lee T.A.J."/>
        </authorList>
    </citation>
    <scope>NUCLEOTIDE SEQUENCE [LARGE SCALE GENOMIC DNA]</scope>
    <source>
        <strain evidence="14 15">CBS 809.83</strain>
    </source>
</reference>
<evidence type="ECO:0000256" key="10">
    <source>
        <dbReference type="SAM" id="MobiDB-lite"/>
    </source>
</evidence>
<evidence type="ECO:0000256" key="8">
    <source>
        <dbReference type="ARBA" id="ARBA00023012"/>
    </source>
</evidence>
<dbReference type="GO" id="GO:0000155">
    <property type="term" value="F:phosphorelay sensor kinase activity"/>
    <property type="evidence" value="ECO:0007669"/>
    <property type="project" value="InterPro"/>
</dbReference>
<dbReference type="STRING" id="109895.A0A507DYC9"/>
<keyword evidence="15" id="KW-1185">Reference proteome</keyword>
<dbReference type="CDD" id="cd16922">
    <property type="entry name" value="HATPase_EvgS-ArcB-TorS-like"/>
    <property type="match status" value="1"/>
</dbReference>
<dbReference type="SMART" id="SM00448">
    <property type="entry name" value="REC"/>
    <property type="match status" value="2"/>
</dbReference>
<dbReference type="Gene3D" id="3.40.50.2300">
    <property type="match status" value="2"/>
</dbReference>
<dbReference type="InterPro" id="IPR003594">
    <property type="entry name" value="HATPase_dom"/>
</dbReference>
<dbReference type="SMART" id="SM00387">
    <property type="entry name" value="HATPase_c"/>
    <property type="match status" value="1"/>
</dbReference>
<keyword evidence="4" id="KW-0808">Transferase</keyword>
<dbReference type="InterPro" id="IPR041664">
    <property type="entry name" value="AAA_16"/>
</dbReference>
<keyword evidence="3 9" id="KW-0597">Phosphoprotein</keyword>
<evidence type="ECO:0000313" key="14">
    <source>
        <dbReference type="EMBL" id="TPX56793.1"/>
    </source>
</evidence>
<feature type="region of interest" description="Disordered" evidence="10">
    <location>
        <begin position="2483"/>
        <end position="2515"/>
    </location>
</feature>
<dbReference type="Gene3D" id="1.10.510.10">
    <property type="entry name" value="Transferase(Phosphotransferase) domain 1"/>
    <property type="match status" value="1"/>
</dbReference>
<gene>
    <name evidence="14" type="ORF">PhCBS80983_g04276</name>
</gene>
<dbReference type="Pfam" id="PF01590">
    <property type="entry name" value="GAF"/>
    <property type="match status" value="1"/>
</dbReference>
<sequence>MDGPKRPRFAGASDSAGISPSPAGNAHPSLPSQPSSFVPPSLSALLDMAASADPSIPVSDLTLVGKDTAKAVAYYKGRIGSVNVLVKGCCPDAPGGLEAVAKLRHEFYIIAHLLKYQQAKGSTNPSFPAQPPSFGTHDFSSHVESRLRDPMNNAKSALGIGSPRVSRVATVSPGTKEREQLAAAAVAAAQRPSRTGFIEPFPFTSSPQGLLLPFPDYSDLTMRCVLEKRRAENAGPFPARTALTIVARIGQILLTIHDRRVIHKNISPESIVMVPVGQSGSGSNLSPTGSDEYEIRIVGFEHASRLESEKYSVNLNPAAASAGLEGDLAYIAPEATGRTSRSLDYRADFYSLGCVFYELLTLHPPFRPEELGPAELLFAHLARSPPPLPDTIPSPCAEIVYKLLSKNAEDRYQHALGVSADCSRLGRYDTRSRLIFPNKLYGREADAERLLDALELTRRGRPVLCAVGGYSGVGKSALVSEIYSSVVTAGAWYAASKVDQFSRQLPFHSFILAFRELVANILAAPVEILKEFRARFDELIAAHGLGFIVVEICPQLEQVVGPQIPTPVLEQQERKSRFIAAMVKFIQVFTSTRVSDTQNSRMLVLVLDDVQWADIGSLELISAIMADTDKALGGVFLIVAYRNNEVDDHHPLTTTLNTVRDHREACSRLIEIELNPLQSCSIDDWLIDLLGWSRRSYKSETHLNFPGRTSGANGSDSSDSDMSEQSSSSSLSRAGSTSSIRSNGAGDKSASSGSISHARGRVRKLLILRVTNMGLASRGSEGALLKSFHQSEHLIFNWTRRRWVWDAESLQTGCLSENVVDFMVSQMRKLTPTTQHVLSLAACIGDTFDLLMLAKLNRKNIADTSADLWEALQGGFIVPLDPNYKVAMALSGCTVVDPTPGEMSQFRISYKFQHDRVQQAAMLLLPDKERLPIHIQVGQLLIQYTSPRGFEERIFEIVNQLNKGQVLITDPAARLELARYNCMAGLKAKSAAFASTAAQYFHLGLDLLGYEPAWTRDYTLAKTLYLELSEAEYSCCRYDAAKRYIDVARQNARTDADKACAGLVEVKYYTSQGRLAEAIECGLTVCTMLGCPIPSPNGKEVEELKSGLDMEPDDIAALENGRMMDEEGNIGRALEMMVSLVPPVYFGRPDLLIPMILTMVRLSVDHGHSASGCYGYILYGLLLCGAWDEMRQGYLWGGLGRTLVTRHWDNAAIKCQVYKVFASHIQPWSEPLRNCIINFKVALQVGLATFNSEYSGYSAVEEIQYTLFAGANLADVDDRCTLLAEKIYKMNQTIGSTYMRVTQQVIRNLLASHSADNEDDVMDVDAEAIEDPTLLKGEIFDETTMLTPEIQQMQLILFNFHVYKLFIAYMFRRYDVALVQAELATPLLAGGVGLIPVAEFNFYQSLTLLATTRPESANWPTVLATIKKNQEKMELYATSAPQNFLNKYKLVQAEYERVAGNKYRALELYDEAIALARSNQLTHEEALASELAAEHYLREHKINVAGAYAADAYYAYVNWGGRCKIKQLDSFEGVWSWIAGGRRAPTDGGLRATQDIDVDAVLSATMAISTEIVLPRLVKQVISTVIQNAGASRAFLILERDGHLVLVASGSIIAITTPTSNATTSPITSPSTSAKSLHHTKASSPTSVNASVTSEISFTDSCIPITEAEHLIPSCVINYVARTKQYALSSTMPDSLRTACLTEASLKLRRPQSIFCAPVLYQRKMTGILYLENDLISGAFTPARLNILQILVSSAAAALENASLYQRLHDYSENLSAMVDQRTKELQKQNCALEAEVAERIKAQAVTHEALEMANAATLAKSSFLANMSHEIRTPMNAIIGMANCLMDTELTSLQADYANIIHTSGDELLSIINDILDFSKIESGKLDLEEIPFCLRTCVEGALDLLAPKASEKGLELLYTRENDTPGTFVGDVTRLRQILVNLLSNAVKFTTTGEVVVSIEHRRLDSPDNNIDSLFPMEHGFYEIEVAVTDTGIGIPADRRHRLFQSFSQVDSSTTRTYGGTGLGLVISKRLAELMGGDMWVESNPGQGSTFYFTIRLKAAPDIDATLVSFDAGGVLSGKVVLIVDDNVTNRRILTSFCESWGMTVKCAESGEEALKLLDTDRSIDVALLDMLMPNGIDGYTLATRIRHLHPKDKHKALPLMLLTSVGCRFTEEEKRMAQFSAQLIKPIKKHKLMHSLVEMFLRLEQIKNRASTSSRLRQSQSQSPPHIQTSQKGEEQQQEPPRLSPPLSARATNTKEELAAAENKQIENNVEAQHVTKDMEEQRQQQLQRQEDNQNKMRALMEARKRSLPKFHGKRAVCAEDMAVLKGAKILLAEDNPVNQKVVIHMLSRVGIVMDVVENGKDAFETIVDRKYDLILMDMMMPVMDGLEATRMIRASLPLERQPKIIALTANAMIGDRETCIAAGSDEYCSKPIKLDLLLEAMLRCLDPQYEEKLQRERDRAAGAAAAVADAQQLALSHGNLAGSHTSPTLTSPTTPSSIEGFNPYITHPVGF</sequence>
<dbReference type="Gene3D" id="3.30.450.40">
    <property type="match status" value="1"/>
</dbReference>
<dbReference type="Proteomes" id="UP000318582">
    <property type="component" value="Unassembled WGS sequence"/>
</dbReference>